<accession>A0A9D1MZB0</accession>
<sequence>MAATVARGSNNRIGTCPHGLPMGACPICNGMGGGGGSVKKNTKPREMSYNECYAVWQMMKAQKAAHKHTQQLFAAQDMAAYMNKIQQQINAMKLALINSSLPKPLIKAFTVLADSVLMPVAKALQAVTNTVQNIANTVIKTLNEIKQKFVEIADKLTAMFGEAKAAIQKKINEKFKDIKKKIFNLFGLVGADNEEEEDEEKRIEEAKRLFELNTAKEALFELIENPEQETECDDK</sequence>
<reference evidence="1" key="1">
    <citation type="submission" date="2020-10" db="EMBL/GenBank/DDBJ databases">
        <authorList>
            <person name="Gilroy R."/>
        </authorList>
    </citation>
    <scope>NUCLEOTIDE SEQUENCE</scope>
    <source>
        <strain evidence="1">CHK154-7741</strain>
    </source>
</reference>
<gene>
    <name evidence="1" type="ORF">IAD26_03605</name>
</gene>
<evidence type="ECO:0000313" key="1">
    <source>
        <dbReference type="EMBL" id="HIU92204.1"/>
    </source>
</evidence>
<proteinExistence type="predicted"/>
<protein>
    <submittedName>
        <fullName evidence="1">Uncharacterized protein</fullName>
    </submittedName>
</protein>
<dbReference type="Proteomes" id="UP000886748">
    <property type="component" value="Unassembled WGS sequence"/>
</dbReference>
<dbReference type="AlphaFoldDB" id="A0A9D1MZB0"/>
<reference evidence="1" key="2">
    <citation type="journal article" date="2021" name="PeerJ">
        <title>Extensive microbial diversity within the chicken gut microbiome revealed by metagenomics and culture.</title>
        <authorList>
            <person name="Gilroy R."/>
            <person name="Ravi A."/>
            <person name="Getino M."/>
            <person name="Pursley I."/>
            <person name="Horton D.L."/>
            <person name="Alikhan N.F."/>
            <person name="Baker D."/>
            <person name="Gharbi K."/>
            <person name="Hall N."/>
            <person name="Watson M."/>
            <person name="Adriaenssens E.M."/>
            <person name="Foster-Nyarko E."/>
            <person name="Jarju S."/>
            <person name="Secka A."/>
            <person name="Antonio M."/>
            <person name="Oren A."/>
            <person name="Chaudhuri R.R."/>
            <person name="La Ragione R."/>
            <person name="Hildebrand F."/>
            <person name="Pallen M.J."/>
        </authorList>
    </citation>
    <scope>NUCLEOTIDE SEQUENCE</scope>
    <source>
        <strain evidence="1">CHK154-7741</strain>
    </source>
</reference>
<organism evidence="1 2">
    <name type="scientific">Candidatus Limenecus avicola</name>
    <dbReference type="NCBI Taxonomy" id="2840847"/>
    <lineage>
        <taxon>Bacteria</taxon>
        <taxon>Bacillati</taxon>
        <taxon>Bacillota</taxon>
        <taxon>Clostridia</taxon>
        <taxon>Eubacteriales</taxon>
        <taxon>Clostridiaceae</taxon>
        <taxon>Clostridiaceae incertae sedis</taxon>
        <taxon>Candidatus Limenecus</taxon>
    </lineage>
</organism>
<comment type="caution">
    <text evidence="1">The sequence shown here is derived from an EMBL/GenBank/DDBJ whole genome shotgun (WGS) entry which is preliminary data.</text>
</comment>
<evidence type="ECO:0000313" key="2">
    <source>
        <dbReference type="Proteomes" id="UP000886748"/>
    </source>
</evidence>
<name>A0A9D1MZB0_9CLOT</name>
<dbReference type="EMBL" id="DVOD01000026">
    <property type="protein sequence ID" value="HIU92204.1"/>
    <property type="molecule type" value="Genomic_DNA"/>
</dbReference>